<dbReference type="RefSeq" id="WP_261697494.1">
    <property type="nucleotide sequence ID" value="NZ_CP104694.1"/>
</dbReference>
<keyword evidence="3" id="KW-1185">Reference proteome</keyword>
<evidence type="ECO:0000313" key="2">
    <source>
        <dbReference type="EMBL" id="UXI70546.1"/>
    </source>
</evidence>
<feature type="signal peptide" evidence="1">
    <location>
        <begin position="1"/>
        <end position="25"/>
    </location>
</feature>
<gene>
    <name evidence="2" type="ORF">N4264_13170</name>
</gene>
<reference evidence="2" key="1">
    <citation type="submission" date="2022-09" db="EMBL/GenBank/DDBJ databases">
        <title>Tahibacter sp. nov., isolated from a fresh water.</title>
        <authorList>
            <person name="Baek J.H."/>
            <person name="Lee J.K."/>
            <person name="Kim J.M."/>
            <person name="Jeon C.O."/>
        </authorList>
    </citation>
    <scope>NUCLEOTIDE SEQUENCE</scope>
    <source>
        <strain evidence="2">W38</strain>
    </source>
</reference>
<dbReference type="Proteomes" id="UP001064632">
    <property type="component" value="Chromosome"/>
</dbReference>
<feature type="chain" id="PRO_5046486817" evidence="1">
    <location>
        <begin position="26"/>
        <end position="411"/>
    </location>
</feature>
<protein>
    <submittedName>
        <fullName evidence="2">Uncharacterized protein</fullName>
    </submittedName>
</protein>
<organism evidence="2 3">
    <name type="scientific">Tahibacter amnicola</name>
    <dbReference type="NCBI Taxonomy" id="2976241"/>
    <lineage>
        <taxon>Bacteria</taxon>
        <taxon>Pseudomonadati</taxon>
        <taxon>Pseudomonadota</taxon>
        <taxon>Gammaproteobacteria</taxon>
        <taxon>Lysobacterales</taxon>
        <taxon>Rhodanobacteraceae</taxon>
        <taxon>Tahibacter</taxon>
    </lineage>
</organism>
<keyword evidence="1" id="KW-0732">Signal</keyword>
<evidence type="ECO:0000313" key="3">
    <source>
        <dbReference type="Proteomes" id="UP001064632"/>
    </source>
</evidence>
<evidence type="ECO:0000256" key="1">
    <source>
        <dbReference type="SAM" id="SignalP"/>
    </source>
</evidence>
<name>A0ABY6BLP1_9GAMM</name>
<sequence length="411" mass="44253">MSTRLTARIGSGAIAALLFASSLHALTITRDFSASWYNPATSGQGFSVEVIDSPTGKVMVTYWYTFDADARQIWVVGSGPVNGDRVTLSAYTATGGRFGTLFDPSQVNTAAWGTLEVEFTSCDQGTVRYQPLDPRLPPGSMPIRRLSSLFNSRCTGSITDDADDTGDTQITEPMVPLSGLGQTVGTARFAETLGYSEFSTSVENLDPGTYTVEVGGEERGEMTVFSTPAGNRGELEFRSPPEPGRLTLEFDPRGQRVSIRRANSGSEVMRVDFPADEPPPTVDPDAPGFGNAIYAVDLGQQTSAGGYGVADLELREACVQLHVYAADVPLGTYRIVIGGEDRGEVTVEQHKDYTYGEVYYRSPAEDGKRTLDFDPRGQRFDIVQNGVVFLTGVMPTQPTLVGDDQPGNDDG</sequence>
<proteinExistence type="predicted"/>
<dbReference type="EMBL" id="CP104694">
    <property type="protein sequence ID" value="UXI70546.1"/>
    <property type="molecule type" value="Genomic_DNA"/>
</dbReference>
<accession>A0ABY6BLP1</accession>